<sequence length="159" mass="17231">MKSKWLFTGAAGISILLGASGAAARSYNPLKWIKKNPGPTANEQLAANHEEERKLSLQLQALLPAKTTLREACSGFLSLEDCVAALHASRNAKIKYNCLKWDMTAARPSGDVKTCEAPPRDKALSLVKAIRVLNSDADAKAEARNAERRAREDIKDATS</sequence>
<protein>
    <recommendedName>
        <fullName evidence="5">Secreted protein</fullName>
    </recommendedName>
</protein>
<evidence type="ECO:0000256" key="1">
    <source>
        <dbReference type="SAM" id="MobiDB-lite"/>
    </source>
</evidence>
<accession>A0A7V8NVR1</accession>
<keyword evidence="2" id="KW-0732">Signal</keyword>
<feature type="region of interest" description="Disordered" evidence="1">
    <location>
        <begin position="138"/>
        <end position="159"/>
    </location>
</feature>
<evidence type="ECO:0008006" key="5">
    <source>
        <dbReference type="Google" id="ProtNLM"/>
    </source>
</evidence>
<evidence type="ECO:0000256" key="2">
    <source>
        <dbReference type="SAM" id="SignalP"/>
    </source>
</evidence>
<evidence type="ECO:0000313" key="3">
    <source>
        <dbReference type="EMBL" id="MBA0088251.1"/>
    </source>
</evidence>
<proteinExistence type="predicted"/>
<gene>
    <name evidence="3" type="ORF">HRJ53_24975</name>
</gene>
<organism evidence="3 4">
    <name type="scientific">Candidatus Acidiferrum panamense</name>
    <dbReference type="NCBI Taxonomy" id="2741543"/>
    <lineage>
        <taxon>Bacteria</taxon>
        <taxon>Pseudomonadati</taxon>
        <taxon>Acidobacteriota</taxon>
        <taxon>Terriglobia</taxon>
        <taxon>Candidatus Acidiferrales</taxon>
        <taxon>Candidatus Acidiferrum</taxon>
    </lineage>
</organism>
<dbReference type="EMBL" id="JACDQQ010002410">
    <property type="protein sequence ID" value="MBA0088251.1"/>
    <property type="molecule type" value="Genomic_DNA"/>
</dbReference>
<dbReference type="AlphaFoldDB" id="A0A7V8NVR1"/>
<evidence type="ECO:0000313" key="4">
    <source>
        <dbReference type="Proteomes" id="UP000567293"/>
    </source>
</evidence>
<reference evidence="3" key="1">
    <citation type="submission" date="2020-06" db="EMBL/GenBank/DDBJ databases">
        <title>Legume-microbial interactions unlock mineral nutrients during tropical forest succession.</title>
        <authorList>
            <person name="Epihov D.Z."/>
        </authorList>
    </citation>
    <scope>NUCLEOTIDE SEQUENCE [LARGE SCALE GENOMIC DNA]</scope>
    <source>
        <strain evidence="3">Pan2503</strain>
    </source>
</reference>
<dbReference type="Proteomes" id="UP000567293">
    <property type="component" value="Unassembled WGS sequence"/>
</dbReference>
<keyword evidence="4" id="KW-1185">Reference proteome</keyword>
<comment type="caution">
    <text evidence="3">The sequence shown here is derived from an EMBL/GenBank/DDBJ whole genome shotgun (WGS) entry which is preliminary data.</text>
</comment>
<feature type="chain" id="PRO_5031455583" description="Secreted protein" evidence="2">
    <location>
        <begin position="25"/>
        <end position="159"/>
    </location>
</feature>
<name>A0A7V8NVR1_9BACT</name>
<feature type="signal peptide" evidence="2">
    <location>
        <begin position="1"/>
        <end position="24"/>
    </location>
</feature>